<evidence type="ECO:0000313" key="3">
    <source>
        <dbReference type="Proteomes" id="UP000291116"/>
    </source>
</evidence>
<feature type="signal peptide" evidence="1">
    <location>
        <begin position="1"/>
        <end position="22"/>
    </location>
</feature>
<evidence type="ECO:0000256" key="1">
    <source>
        <dbReference type="SAM" id="SignalP"/>
    </source>
</evidence>
<organism evidence="2 3">
    <name type="scientific">Pseudo-nitzschia multistriata</name>
    <dbReference type="NCBI Taxonomy" id="183589"/>
    <lineage>
        <taxon>Eukaryota</taxon>
        <taxon>Sar</taxon>
        <taxon>Stramenopiles</taxon>
        <taxon>Ochrophyta</taxon>
        <taxon>Bacillariophyta</taxon>
        <taxon>Bacillariophyceae</taxon>
        <taxon>Bacillariophycidae</taxon>
        <taxon>Bacillariales</taxon>
        <taxon>Bacillariaceae</taxon>
        <taxon>Pseudo-nitzschia</taxon>
    </lineage>
</organism>
<dbReference type="Proteomes" id="UP000291116">
    <property type="component" value="Unassembled WGS sequence"/>
</dbReference>
<reference evidence="2 3" key="1">
    <citation type="submission" date="2019-01" db="EMBL/GenBank/DDBJ databases">
        <authorList>
            <person name="Ferrante I. M."/>
        </authorList>
    </citation>
    <scope>NUCLEOTIDE SEQUENCE [LARGE SCALE GENOMIC DNA]</scope>
    <source>
        <strain evidence="2 3">B856</strain>
    </source>
</reference>
<gene>
    <name evidence="2" type="ORF">PSNMU_V1.4_AUG-EV-PASAV3_0071630</name>
</gene>
<protein>
    <submittedName>
        <fullName evidence="2">Uncharacterized protein</fullName>
    </submittedName>
</protein>
<keyword evidence="1" id="KW-0732">Signal</keyword>
<dbReference type="EMBL" id="CAACVS010000269">
    <property type="protein sequence ID" value="VEU40272.1"/>
    <property type="molecule type" value="Genomic_DNA"/>
</dbReference>
<feature type="chain" id="PRO_5019458655" evidence="1">
    <location>
        <begin position="23"/>
        <end position="174"/>
    </location>
</feature>
<proteinExistence type="predicted"/>
<name>A0A448ZE11_9STRA</name>
<dbReference type="AlphaFoldDB" id="A0A448ZE11"/>
<accession>A0A448ZE11</accession>
<keyword evidence="3" id="KW-1185">Reference proteome</keyword>
<evidence type="ECO:0000313" key="2">
    <source>
        <dbReference type="EMBL" id="VEU40272.1"/>
    </source>
</evidence>
<sequence>MFFQHKTLAAFLLLSSSPFADAQCYESSVCLDVMGKPGECTSSEGRTFPICCPDDATQTWNPTDVCTMGGDPTPTDAGEAAPTGEAEAPEKLCYEIGTAICWELGVKMSSCVTGDGREFNACCPKDVTESSTWNSTCIYGDGGHEKSAAHARSLETVVALGLAVATTAVAFAGF</sequence>